<keyword evidence="3" id="KW-1185">Reference proteome</keyword>
<reference evidence="2" key="1">
    <citation type="journal article" date="2022" name="Plant J.">
        <title>Strategies of tolerance reflected in two North American maple genomes.</title>
        <authorList>
            <person name="McEvoy S.L."/>
            <person name="Sezen U.U."/>
            <person name="Trouern-Trend A."/>
            <person name="McMahon S.M."/>
            <person name="Schaberg P.G."/>
            <person name="Yang J."/>
            <person name="Wegrzyn J.L."/>
            <person name="Swenson N.G."/>
        </authorList>
    </citation>
    <scope>NUCLEOTIDE SEQUENCE</scope>
    <source>
        <strain evidence="2">91603</strain>
    </source>
</reference>
<sequence>MVVTDFEFRFEFDMVVDFKYGFGSEFEFKVVSGFEYGFGVVVDFEFGWLRKRQKEDCQATPFELKKELTQMELIQVDGTPATSMALKEEVDEWGLGPRSSVGPTPREKEGAGAPTGCSIVPCLEIVSDKTLKRVPEASWLAIG</sequence>
<name>A0AAD5IGB4_ACENE</name>
<organism evidence="2 3">
    <name type="scientific">Acer negundo</name>
    <name type="common">Box elder</name>
    <dbReference type="NCBI Taxonomy" id="4023"/>
    <lineage>
        <taxon>Eukaryota</taxon>
        <taxon>Viridiplantae</taxon>
        <taxon>Streptophyta</taxon>
        <taxon>Embryophyta</taxon>
        <taxon>Tracheophyta</taxon>
        <taxon>Spermatophyta</taxon>
        <taxon>Magnoliopsida</taxon>
        <taxon>eudicotyledons</taxon>
        <taxon>Gunneridae</taxon>
        <taxon>Pentapetalae</taxon>
        <taxon>rosids</taxon>
        <taxon>malvids</taxon>
        <taxon>Sapindales</taxon>
        <taxon>Sapindaceae</taxon>
        <taxon>Hippocastanoideae</taxon>
        <taxon>Acereae</taxon>
        <taxon>Acer</taxon>
    </lineage>
</organism>
<evidence type="ECO:0000313" key="2">
    <source>
        <dbReference type="EMBL" id="KAI9161767.1"/>
    </source>
</evidence>
<gene>
    <name evidence="2" type="ORF">LWI28_020501</name>
</gene>
<evidence type="ECO:0000256" key="1">
    <source>
        <dbReference type="SAM" id="MobiDB-lite"/>
    </source>
</evidence>
<accession>A0AAD5IGB4</accession>
<comment type="caution">
    <text evidence="2">The sequence shown here is derived from an EMBL/GenBank/DDBJ whole genome shotgun (WGS) entry which is preliminary data.</text>
</comment>
<dbReference type="Proteomes" id="UP001064489">
    <property type="component" value="Chromosome 2"/>
</dbReference>
<dbReference type="EMBL" id="JAJSOW010000106">
    <property type="protein sequence ID" value="KAI9161767.1"/>
    <property type="molecule type" value="Genomic_DNA"/>
</dbReference>
<protein>
    <submittedName>
        <fullName evidence="2">Uncharacterized protein</fullName>
    </submittedName>
</protein>
<dbReference type="AlphaFoldDB" id="A0AAD5IGB4"/>
<reference evidence="2" key="2">
    <citation type="submission" date="2023-02" db="EMBL/GenBank/DDBJ databases">
        <authorList>
            <person name="Swenson N.G."/>
            <person name="Wegrzyn J.L."/>
            <person name="Mcevoy S.L."/>
        </authorList>
    </citation>
    <scope>NUCLEOTIDE SEQUENCE</scope>
    <source>
        <strain evidence="2">91603</strain>
        <tissue evidence="2">Leaf</tissue>
    </source>
</reference>
<feature type="region of interest" description="Disordered" evidence="1">
    <location>
        <begin position="94"/>
        <end position="113"/>
    </location>
</feature>
<evidence type="ECO:0000313" key="3">
    <source>
        <dbReference type="Proteomes" id="UP001064489"/>
    </source>
</evidence>
<proteinExistence type="predicted"/>